<dbReference type="PANTHER" id="PTHR47627:SF1">
    <property type="entry name" value="RUBREDOXIN-1-RELATED"/>
    <property type="match status" value="1"/>
</dbReference>
<reference evidence="8 9" key="1">
    <citation type="submission" date="2019-03" db="EMBL/GenBank/DDBJ databases">
        <title>Sapientia aquatica gen. nov., sp. nov., isolated from a crater lake.</title>
        <authorList>
            <person name="Felfoldi T."/>
            <person name="Szabo A."/>
            <person name="Toth E."/>
            <person name="Schumann P."/>
            <person name="Keki Z."/>
            <person name="Marialigeti K."/>
            <person name="Mathe I."/>
        </authorList>
    </citation>
    <scope>NUCLEOTIDE SEQUENCE [LARGE SCALE GENOMIC DNA]</scope>
    <source>
        <strain evidence="8 9">SA-152</strain>
    </source>
</reference>
<gene>
    <name evidence="8" type="ORF">E2I14_14895</name>
</gene>
<keyword evidence="2" id="KW-0813">Transport</keyword>
<dbReference type="Gene3D" id="2.20.28.10">
    <property type="match status" value="1"/>
</dbReference>
<dbReference type="InterPro" id="IPR018527">
    <property type="entry name" value="Rubredoxin_Fe_BS"/>
</dbReference>
<protein>
    <recommendedName>
        <fullName evidence="6">Rubredoxin</fullName>
    </recommendedName>
</protein>
<comment type="similarity">
    <text evidence="6">Belongs to the rubredoxin family.</text>
</comment>
<dbReference type="Pfam" id="PF00301">
    <property type="entry name" value="Rubredoxin"/>
    <property type="match status" value="1"/>
</dbReference>
<dbReference type="InterPro" id="IPR024934">
    <property type="entry name" value="Rubredoxin-like_dom"/>
</dbReference>
<evidence type="ECO:0000256" key="3">
    <source>
        <dbReference type="ARBA" id="ARBA00022723"/>
    </source>
</evidence>
<sequence length="70" mass="8209">MFPTFKHKPKEEYKSFICTICGYVYDEAQGCKESKIAAGTRWDDVPWDWECPHCDGGKEDFNLIDKKSRE</sequence>
<dbReference type="GO" id="GO:0005506">
    <property type="term" value="F:iron ion binding"/>
    <property type="evidence" value="ECO:0007669"/>
    <property type="project" value="UniProtKB-UniRule"/>
</dbReference>
<dbReference type="PANTHER" id="PTHR47627">
    <property type="entry name" value="RUBREDOXIN"/>
    <property type="match status" value="1"/>
</dbReference>
<dbReference type="GO" id="GO:0009055">
    <property type="term" value="F:electron transfer activity"/>
    <property type="evidence" value="ECO:0007669"/>
    <property type="project" value="TreeGrafter"/>
</dbReference>
<evidence type="ECO:0000256" key="5">
    <source>
        <dbReference type="ARBA" id="ARBA00023004"/>
    </source>
</evidence>
<dbReference type="AlphaFoldDB" id="A0A4V6PMG9"/>
<keyword evidence="3 6" id="KW-0479">Metal-binding</keyword>
<accession>A0A4V6PMG9</accession>
<comment type="cofactor">
    <cofactor evidence="1 6">
        <name>Fe(3+)</name>
        <dbReference type="ChEBI" id="CHEBI:29034"/>
    </cofactor>
</comment>
<dbReference type="PROSITE" id="PS00202">
    <property type="entry name" value="RUBREDOXIN"/>
    <property type="match status" value="1"/>
</dbReference>
<dbReference type="RefSeq" id="WP_133329942.1">
    <property type="nucleotide sequence ID" value="NZ_SMYL01000009.1"/>
</dbReference>
<evidence type="ECO:0000256" key="1">
    <source>
        <dbReference type="ARBA" id="ARBA00001965"/>
    </source>
</evidence>
<proteinExistence type="inferred from homology"/>
<evidence type="ECO:0000256" key="2">
    <source>
        <dbReference type="ARBA" id="ARBA00022448"/>
    </source>
</evidence>
<keyword evidence="5 6" id="KW-0408">Iron</keyword>
<evidence type="ECO:0000259" key="7">
    <source>
        <dbReference type="PROSITE" id="PS50903"/>
    </source>
</evidence>
<evidence type="ECO:0000313" key="8">
    <source>
        <dbReference type="EMBL" id="TDK63493.1"/>
    </source>
</evidence>
<evidence type="ECO:0000313" key="9">
    <source>
        <dbReference type="Proteomes" id="UP000294829"/>
    </source>
</evidence>
<keyword evidence="4 6" id="KW-0249">Electron transport</keyword>
<dbReference type="InterPro" id="IPR024935">
    <property type="entry name" value="Rubredoxin_dom"/>
</dbReference>
<dbReference type="PROSITE" id="PS50903">
    <property type="entry name" value="RUBREDOXIN_LIKE"/>
    <property type="match status" value="1"/>
</dbReference>
<comment type="caution">
    <text evidence="8">The sequence shown here is derived from an EMBL/GenBank/DDBJ whole genome shotgun (WGS) entry which is preliminary data.</text>
</comment>
<organism evidence="8 9">
    <name type="scientific">Sapientia aquatica</name>
    <dbReference type="NCBI Taxonomy" id="1549640"/>
    <lineage>
        <taxon>Bacteria</taxon>
        <taxon>Pseudomonadati</taxon>
        <taxon>Pseudomonadota</taxon>
        <taxon>Betaproteobacteria</taxon>
        <taxon>Burkholderiales</taxon>
        <taxon>Oxalobacteraceae</taxon>
        <taxon>Sapientia</taxon>
    </lineage>
</organism>
<dbReference type="CDD" id="cd00730">
    <property type="entry name" value="rubredoxin"/>
    <property type="match status" value="1"/>
</dbReference>
<dbReference type="Proteomes" id="UP000294829">
    <property type="component" value="Unassembled WGS sequence"/>
</dbReference>
<dbReference type="GO" id="GO:0043448">
    <property type="term" value="P:alkane catabolic process"/>
    <property type="evidence" value="ECO:0007669"/>
    <property type="project" value="TreeGrafter"/>
</dbReference>
<dbReference type="OrthoDB" id="9800607at2"/>
<feature type="domain" description="Rubredoxin-like" evidence="7">
    <location>
        <begin position="13"/>
        <end position="64"/>
    </location>
</feature>
<evidence type="ECO:0000256" key="4">
    <source>
        <dbReference type="ARBA" id="ARBA00022982"/>
    </source>
</evidence>
<keyword evidence="9" id="KW-1185">Reference proteome</keyword>
<dbReference type="PRINTS" id="PR00163">
    <property type="entry name" value="RUBREDOXIN"/>
</dbReference>
<name>A0A4V6PMG9_9BURK</name>
<dbReference type="InterPro" id="IPR050526">
    <property type="entry name" value="Rubredoxin_ET"/>
</dbReference>
<dbReference type="EMBL" id="SMYL01000009">
    <property type="protein sequence ID" value="TDK63493.1"/>
    <property type="molecule type" value="Genomic_DNA"/>
</dbReference>
<dbReference type="SUPFAM" id="SSF57802">
    <property type="entry name" value="Rubredoxin-like"/>
    <property type="match status" value="1"/>
</dbReference>
<evidence type="ECO:0000256" key="6">
    <source>
        <dbReference type="RuleBase" id="RU003820"/>
    </source>
</evidence>